<evidence type="ECO:0000259" key="2">
    <source>
        <dbReference type="Pfam" id="PF20700"/>
    </source>
</evidence>
<evidence type="ECO:0000313" key="4">
    <source>
        <dbReference type="Proteomes" id="UP000821853"/>
    </source>
</evidence>
<evidence type="ECO:0000256" key="1">
    <source>
        <dbReference type="SAM" id="MobiDB-lite"/>
    </source>
</evidence>
<reference evidence="3 4" key="1">
    <citation type="journal article" date="2020" name="Cell">
        <title>Large-Scale Comparative Analyses of Tick Genomes Elucidate Their Genetic Diversity and Vector Capacities.</title>
        <authorList>
            <consortium name="Tick Genome and Microbiome Consortium (TIGMIC)"/>
            <person name="Jia N."/>
            <person name="Wang J."/>
            <person name="Shi W."/>
            <person name="Du L."/>
            <person name="Sun Y."/>
            <person name="Zhan W."/>
            <person name="Jiang J.F."/>
            <person name="Wang Q."/>
            <person name="Zhang B."/>
            <person name="Ji P."/>
            <person name="Bell-Sakyi L."/>
            <person name="Cui X.M."/>
            <person name="Yuan T.T."/>
            <person name="Jiang B.G."/>
            <person name="Yang W.F."/>
            <person name="Lam T.T."/>
            <person name="Chang Q.C."/>
            <person name="Ding S.J."/>
            <person name="Wang X.J."/>
            <person name="Zhu J.G."/>
            <person name="Ruan X.D."/>
            <person name="Zhao L."/>
            <person name="Wei J.T."/>
            <person name="Ye R.Z."/>
            <person name="Que T.C."/>
            <person name="Du C.H."/>
            <person name="Zhou Y.H."/>
            <person name="Cheng J.X."/>
            <person name="Dai P.F."/>
            <person name="Guo W.B."/>
            <person name="Han X.H."/>
            <person name="Huang E.J."/>
            <person name="Li L.F."/>
            <person name="Wei W."/>
            <person name="Gao Y.C."/>
            <person name="Liu J.Z."/>
            <person name="Shao H.Z."/>
            <person name="Wang X."/>
            <person name="Wang C.C."/>
            <person name="Yang T.C."/>
            <person name="Huo Q.B."/>
            <person name="Li W."/>
            <person name="Chen H.Y."/>
            <person name="Chen S.E."/>
            <person name="Zhou L.G."/>
            <person name="Ni X.B."/>
            <person name="Tian J.H."/>
            <person name="Sheng Y."/>
            <person name="Liu T."/>
            <person name="Pan Y.S."/>
            <person name="Xia L.Y."/>
            <person name="Li J."/>
            <person name="Zhao F."/>
            <person name="Cao W.C."/>
        </authorList>
    </citation>
    <scope>NUCLEOTIDE SEQUENCE [LARGE SCALE GENOMIC DNA]</scope>
    <source>
        <strain evidence="3">HaeL-2018</strain>
    </source>
</reference>
<evidence type="ECO:0000313" key="3">
    <source>
        <dbReference type="EMBL" id="KAH9361694.1"/>
    </source>
</evidence>
<accession>A0A9J6F7B9</accession>
<feature type="domain" description="Mutator-like transposase" evidence="2">
    <location>
        <begin position="6"/>
        <end position="190"/>
    </location>
</feature>
<dbReference type="EMBL" id="JABSTR010000001">
    <property type="protein sequence ID" value="KAH9361694.1"/>
    <property type="molecule type" value="Genomic_DNA"/>
</dbReference>
<dbReference type="Proteomes" id="UP000821853">
    <property type="component" value="Chromosome 1"/>
</dbReference>
<feature type="compositionally biased region" description="Polar residues" evidence="1">
    <location>
        <begin position="259"/>
        <end position="269"/>
    </location>
</feature>
<protein>
    <recommendedName>
        <fullName evidence="2">Mutator-like transposase domain-containing protein</fullName>
    </recommendedName>
</protein>
<sequence length="306" mass="33069">MRSEVGKDNVAVMYDGTWQKRGHKSHNGIGMVVDFAWTSPVKLCLACSQHMVLPDEEEEVWQAFHAAVCEKNVDCSVHAMEAEAALRIWQRSQEHATPLLFGLFLGDGDSKAYNAVVDADVYDGAVQRQKEDCANRVAEHLGTNIRKVKDPLPRGEKLKDPVTQKLQTYYQVAITSNWGSVQGMHQAIWASYFRSCSSDGIPASGGPGVGILAREALSPSLNRCQACGQPLFHPTGPSVPPATFLLPSPSPPTSFPSSNQARVRTSSQERFSKVPPPPSIAPAVSPIAPATVNPAPPTMPASPMMD</sequence>
<keyword evidence="4" id="KW-1185">Reference proteome</keyword>
<proteinExistence type="predicted"/>
<dbReference type="Pfam" id="PF20700">
    <property type="entry name" value="Mutator"/>
    <property type="match status" value="1"/>
</dbReference>
<dbReference type="InterPro" id="IPR049012">
    <property type="entry name" value="Mutator_transp_dom"/>
</dbReference>
<gene>
    <name evidence="3" type="ORF">HPB48_005153</name>
</gene>
<organism evidence="3 4">
    <name type="scientific">Haemaphysalis longicornis</name>
    <name type="common">Bush tick</name>
    <dbReference type="NCBI Taxonomy" id="44386"/>
    <lineage>
        <taxon>Eukaryota</taxon>
        <taxon>Metazoa</taxon>
        <taxon>Ecdysozoa</taxon>
        <taxon>Arthropoda</taxon>
        <taxon>Chelicerata</taxon>
        <taxon>Arachnida</taxon>
        <taxon>Acari</taxon>
        <taxon>Parasitiformes</taxon>
        <taxon>Ixodida</taxon>
        <taxon>Ixodoidea</taxon>
        <taxon>Ixodidae</taxon>
        <taxon>Haemaphysalinae</taxon>
        <taxon>Haemaphysalis</taxon>
    </lineage>
</organism>
<feature type="compositionally biased region" description="Low complexity" evidence="1">
    <location>
        <begin position="281"/>
        <end position="290"/>
    </location>
</feature>
<comment type="caution">
    <text evidence="3">The sequence shown here is derived from an EMBL/GenBank/DDBJ whole genome shotgun (WGS) entry which is preliminary data.</text>
</comment>
<dbReference type="OrthoDB" id="421276at2759"/>
<name>A0A9J6F7B9_HAELO</name>
<dbReference type="AlphaFoldDB" id="A0A9J6F7B9"/>
<dbReference type="VEuPathDB" id="VectorBase:HLOH_060476"/>
<feature type="region of interest" description="Disordered" evidence="1">
    <location>
        <begin position="238"/>
        <end position="306"/>
    </location>
</feature>